<dbReference type="EMBL" id="JAIULA010000004">
    <property type="protein sequence ID" value="MCP0886263.1"/>
    <property type="molecule type" value="Genomic_DNA"/>
</dbReference>
<keyword evidence="1" id="KW-1133">Transmembrane helix</keyword>
<dbReference type="InterPro" id="IPR010178">
    <property type="entry name" value="Lit"/>
</dbReference>
<evidence type="ECO:0000256" key="1">
    <source>
        <dbReference type="SAM" id="Phobius"/>
    </source>
</evidence>
<evidence type="ECO:0000313" key="3">
    <source>
        <dbReference type="Proteomes" id="UP001139006"/>
    </source>
</evidence>
<sequence length="210" mass="24877">MIKLRVTEILQIFGLFLALFAICIAITINFHPLYYFMVTKENLGEKAGVSNAHLIKSYKDLLNFLNFPWITELHMKLPTSYAAMQHYRDVKALFFKDYVVATMGIPYSYWYLKKLRIQKCMWILIQPIYYLIIMIVLILFAMLINFNNFFIVFHKILFRNNDWLFDPNLDPIINALPESYFMACFILFLSLFFACLIGLLMCGKNELKKK</sequence>
<comment type="caution">
    <text evidence="2">The sequence shown here is derived from an EMBL/GenBank/DDBJ whole genome shotgun (WGS) entry which is preliminary data.</text>
</comment>
<name>A0A9X2FKZ0_9LACO</name>
<accession>A0A9X2FKZ0</accession>
<organism evidence="2 3">
    <name type="scientific">Ligilactobacillus ubinensis</name>
    <dbReference type="NCBI Taxonomy" id="2876789"/>
    <lineage>
        <taxon>Bacteria</taxon>
        <taxon>Bacillati</taxon>
        <taxon>Bacillota</taxon>
        <taxon>Bacilli</taxon>
        <taxon>Lactobacillales</taxon>
        <taxon>Lactobacillaceae</taxon>
        <taxon>Ligilactobacillus</taxon>
    </lineage>
</organism>
<evidence type="ECO:0000313" key="2">
    <source>
        <dbReference type="EMBL" id="MCP0886263.1"/>
    </source>
</evidence>
<proteinExistence type="predicted"/>
<gene>
    <name evidence="2" type="ORF">LB941_02790</name>
</gene>
<feature type="transmembrane region" description="Helical" evidence="1">
    <location>
        <begin position="12"/>
        <end position="34"/>
    </location>
</feature>
<protein>
    <submittedName>
        <fullName evidence="2">TIGR01906 family membrane protein</fullName>
    </submittedName>
</protein>
<feature type="transmembrane region" description="Helical" evidence="1">
    <location>
        <begin position="180"/>
        <end position="202"/>
    </location>
</feature>
<dbReference type="AlphaFoldDB" id="A0A9X2FKZ0"/>
<feature type="transmembrane region" description="Helical" evidence="1">
    <location>
        <begin position="128"/>
        <end position="153"/>
    </location>
</feature>
<keyword evidence="1" id="KW-0812">Transmembrane</keyword>
<dbReference type="RefSeq" id="WP_253359302.1">
    <property type="nucleotide sequence ID" value="NZ_JAIULA010000004.1"/>
</dbReference>
<keyword evidence="3" id="KW-1185">Reference proteome</keyword>
<keyword evidence="1" id="KW-0472">Membrane</keyword>
<dbReference type="Pfam" id="PF07314">
    <property type="entry name" value="Lit"/>
    <property type="match status" value="1"/>
</dbReference>
<dbReference type="Proteomes" id="UP001139006">
    <property type="component" value="Unassembled WGS sequence"/>
</dbReference>
<feature type="transmembrane region" description="Helical" evidence="1">
    <location>
        <begin position="93"/>
        <end position="112"/>
    </location>
</feature>
<reference evidence="2 3" key="1">
    <citation type="journal article" date="2023" name="Int. J. Syst. Evol. Microbiol.">
        <title>Ligilactobacillus ubinensis sp. nov., a novel species isolated from the wild ferment of a durian fruit (Durio zibethinus).</title>
        <authorList>
            <person name="Heng Y.C."/>
            <person name="Menon N."/>
            <person name="Chen B."/>
            <person name="Loo B.Z.L."/>
            <person name="Wong G.W.J."/>
            <person name="Lim A.C.H."/>
            <person name="Silvaraju S."/>
            <person name="Kittelmann S."/>
        </authorList>
    </citation>
    <scope>NUCLEOTIDE SEQUENCE [LARGE SCALE GENOMIC DNA]</scope>
    <source>
        <strain evidence="2 3">WILCCON 0076</strain>
    </source>
</reference>
<dbReference type="NCBIfam" id="TIGR01906">
    <property type="entry name" value="integ_TIGR01906"/>
    <property type="match status" value="1"/>
</dbReference>